<evidence type="ECO:0000313" key="2">
    <source>
        <dbReference type="EMBL" id="KAH9643096.1"/>
    </source>
</evidence>
<dbReference type="EMBL" id="JACEFF010000156">
    <property type="protein sequence ID" value="KAH9643096.1"/>
    <property type="molecule type" value="Genomic_DNA"/>
</dbReference>
<gene>
    <name evidence="2" type="ORF">HF086_002779</name>
</gene>
<reference evidence="2" key="1">
    <citation type="journal article" date="2021" name="G3 (Bethesda)">
        <title>Genome and transcriptome analysis of the beet armyworm Spodoptera exigua reveals targets for pest control. .</title>
        <authorList>
            <person name="Simon S."/>
            <person name="Breeschoten T."/>
            <person name="Jansen H.J."/>
            <person name="Dirks R.P."/>
            <person name="Schranz M.E."/>
            <person name="Ros V.I.D."/>
        </authorList>
    </citation>
    <scope>NUCLEOTIDE SEQUENCE</scope>
    <source>
        <strain evidence="2">TB_SE_WUR_2020</strain>
    </source>
</reference>
<feature type="compositionally biased region" description="Basic and acidic residues" evidence="1">
    <location>
        <begin position="64"/>
        <end position="73"/>
    </location>
</feature>
<sequence length="73" mass="8652">MKLQSEGSTHNNYYIVPTLKTVSEDGTHKIDIDWDFLELIYQHTEEKKASDLEKPVLWQEMPDEEKVEKDSNR</sequence>
<evidence type="ECO:0000313" key="3">
    <source>
        <dbReference type="Proteomes" id="UP000814243"/>
    </source>
</evidence>
<protein>
    <submittedName>
        <fullName evidence="2">Uncharacterized protein</fullName>
    </submittedName>
</protein>
<organism evidence="2 3">
    <name type="scientific">Spodoptera exigua</name>
    <name type="common">Beet armyworm</name>
    <name type="synonym">Noctua fulgens</name>
    <dbReference type="NCBI Taxonomy" id="7107"/>
    <lineage>
        <taxon>Eukaryota</taxon>
        <taxon>Metazoa</taxon>
        <taxon>Ecdysozoa</taxon>
        <taxon>Arthropoda</taxon>
        <taxon>Hexapoda</taxon>
        <taxon>Insecta</taxon>
        <taxon>Pterygota</taxon>
        <taxon>Neoptera</taxon>
        <taxon>Endopterygota</taxon>
        <taxon>Lepidoptera</taxon>
        <taxon>Glossata</taxon>
        <taxon>Ditrysia</taxon>
        <taxon>Noctuoidea</taxon>
        <taxon>Noctuidae</taxon>
        <taxon>Amphipyrinae</taxon>
        <taxon>Spodoptera</taxon>
    </lineage>
</organism>
<accession>A0A922SMS3</accession>
<proteinExistence type="predicted"/>
<feature type="region of interest" description="Disordered" evidence="1">
    <location>
        <begin position="47"/>
        <end position="73"/>
    </location>
</feature>
<name>A0A922SMS3_SPOEX</name>
<evidence type="ECO:0000256" key="1">
    <source>
        <dbReference type="SAM" id="MobiDB-lite"/>
    </source>
</evidence>
<dbReference type="AlphaFoldDB" id="A0A922SMS3"/>
<comment type="caution">
    <text evidence="2">The sequence shown here is derived from an EMBL/GenBank/DDBJ whole genome shotgun (WGS) entry which is preliminary data.</text>
</comment>
<dbReference type="Proteomes" id="UP000814243">
    <property type="component" value="Unassembled WGS sequence"/>
</dbReference>